<keyword evidence="3" id="KW-0862">Zinc</keyword>
<evidence type="ECO:0000313" key="4">
    <source>
        <dbReference type="Proteomes" id="UP000294746"/>
    </source>
</evidence>
<name>A0A4V2SYE7_9BACL</name>
<evidence type="ECO:0000259" key="1">
    <source>
        <dbReference type="Pfam" id="PF07299"/>
    </source>
</evidence>
<proteinExistence type="predicted"/>
<accession>A0A4V2SYE7</accession>
<keyword evidence="3" id="KW-0863">Zinc-finger</keyword>
<dbReference type="Pfam" id="PF16571">
    <property type="entry name" value="FBP_C"/>
    <property type="match status" value="1"/>
</dbReference>
<comment type="caution">
    <text evidence="3">The sequence shown here is derived from an EMBL/GenBank/DDBJ whole genome shotgun (WGS) entry which is preliminary data.</text>
</comment>
<evidence type="ECO:0000259" key="2">
    <source>
        <dbReference type="Pfam" id="PF16571"/>
    </source>
</evidence>
<dbReference type="GO" id="GO:0008270">
    <property type="term" value="F:zinc ion binding"/>
    <property type="evidence" value="ECO:0007669"/>
    <property type="project" value="UniProtKB-KW"/>
</dbReference>
<keyword evidence="3" id="KW-0479">Metal-binding</keyword>
<feature type="domain" description="Elongation factor G-binding protein C-terminal treble-clef zinc-finger" evidence="2">
    <location>
        <begin position="99"/>
        <end position="188"/>
    </location>
</feature>
<protein>
    <submittedName>
        <fullName evidence="3">Treble-clef zinc-finger protein</fullName>
    </submittedName>
</protein>
<dbReference type="Gene3D" id="1.20.1280.250">
    <property type="match status" value="1"/>
</dbReference>
<dbReference type="AlphaFoldDB" id="A0A4V2SYE7"/>
<dbReference type="Proteomes" id="UP000294746">
    <property type="component" value="Unassembled WGS sequence"/>
</dbReference>
<dbReference type="InterPro" id="IPR038344">
    <property type="entry name" value="EF-G_N_sf"/>
</dbReference>
<gene>
    <name evidence="3" type="ORF">EDD57_10420</name>
</gene>
<dbReference type="InterPro" id="IPR032330">
    <property type="entry name" value="EF-G-binding_C"/>
</dbReference>
<dbReference type="RefSeq" id="WP_131847836.1">
    <property type="nucleotide sequence ID" value="NZ_SLXV01000004.1"/>
</dbReference>
<feature type="domain" description="Elongation factor G-binding protein N-terminal" evidence="1">
    <location>
        <begin position="4"/>
        <end position="85"/>
    </location>
</feature>
<dbReference type="Pfam" id="PF07299">
    <property type="entry name" value="EF-G-binding_N"/>
    <property type="match status" value="1"/>
</dbReference>
<dbReference type="InterPro" id="IPR010841">
    <property type="entry name" value="EF-G-binding_N"/>
</dbReference>
<evidence type="ECO:0000313" key="3">
    <source>
        <dbReference type="EMBL" id="TCP70041.1"/>
    </source>
</evidence>
<sequence>MELLKPYERNFIRQQLHHLIQTVYFVGDFRTLRAIEEAVEIKIGEVIHRLDPEVKDLFRNVSRFRGQDEVNEFMKLLSPYVEKFPKVTSSQVRKLFPKVKKMNIPDFENMDDSTLGYLGWRDVGTQSLYLVYYEEGELYGLACRYTPLSGNKSSFCCLCNQSRMGSQIGLVTTKRSQELVSGNYMCLDSQECNQDLTDMSKLREFMGIKPEAI</sequence>
<dbReference type="EMBL" id="SLXV01000004">
    <property type="protein sequence ID" value="TCP70041.1"/>
    <property type="molecule type" value="Genomic_DNA"/>
</dbReference>
<reference evidence="3 4" key="1">
    <citation type="submission" date="2019-03" db="EMBL/GenBank/DDBJ databases">
        <title>Genomic Encyclopedia of Type Strains, Phase IV (KMG-IV): sequencing the most valuable type-strain genomes for metagenomic binning, comparative biology and taxonomic classification.</title>
        <authorList>
            <person name="Goeker M."/>
        </authorList>
    </citation>
    <scope>NUCLEOTIDE SEQUENCE [LARGE SCALE GENOMIC DNA]</scope>
    <source>
        <strain evidence="3 4">DSM 46831</strain>
    </source>
</reference>
<dbReference type="OrthoDB" id="1891078at2"/>
<organism evidence="3 4">
    <name type="scientific">Baia soyae</name>
    <dbReference type="NCBI Taxonomy" id="1544746"/>
    <lineage>
        <taxon>Bacteria</taxon>
        <taxon>Bacillati</taxon>
        <taxon>Bacillota</taxon>
        <taxon>Bacilli</taxon>
        <taxon>Bacillales</taxon>
        <taxon>Thermoactinomycetaceae</taxon>
        <taxon>Baia</taxon>
    </lineage>
</organism>
<keyword evidence="4" id="KW-1185">Reference proteome</keyword>
<dbReference type="CDD" id="cd16342">
    <property type="entry name" value="FusC_FusB"/>
    <property type="match status" value="1"/>
</dbReference>